<evidence type="ECO:0000313" key="1">
    <source>
        <dbReference type="EMBL" id="GFA54302.1"/>
    </source>
</evidence>
<dbReference type="AlphaFoldDB" id="A0A699JTU5"/>
<feature type="non-terminal residue" evidence="1">
    <location>
        <position position="1"/>
    </location>
</feature>
<dbReference type="EMBL" id="BKCJ010442557">
    <property type="protein sequence ID" value="GFA54302.1"/>
    <property type="molecule type" value="Genomic_DNA"/>
</dbReference>
<organism evidence="1">
    <name type="scientific">Tanacetum cinerariifolium</name>
    <name type="common">Dalmatian daisy</name>
    <name type="synonym">Chrysanthemum cinerariifolium</name>
    <dbReference type="NCBI Taxonomy" id="118510"/>
    <lineage>
        <taxon>Eukaryota</taxon>
        <taxon>Viridiplantae</taxon>
        <taxon>Streptophyta</taxon>
        <taxon>Embryophyta</taxon>
        <taxon>Tracheophyta</taxon>
        <taxon>Spermatophyta</taxon>
        <taxon>Magnoliopsida</taxon>
        <taxon>eudicotyledons</taxon>
        <taxon>Gunneridae</taxon>
        <taxon>Pentapetalae</taxon>
        <taxon>asterids</taxon>
        <taxon>campanulids</taxon>
        <taxon>Asterales</taxon>
        <taxon>Asteraceae</taxon>
        <taxon>Asteroideae</taxon>
        <taxon>Anthemideae</taxon>
        <taxon>Anthemidinae</taxon>
        <taxon>Tanacetum</taxon>
    </lineage>
</organism>
<name>A0A699JTU5_TANCI</name>
<gene>
    <name evidence="1" type="ORF">Tci_626274</name>
</gene>
<accession>A0A699JTU5</accession>
<proteinExistence type="predicted"/>
<sequence>LGLGFCVGKSGEGSEVVVERQDKWGRRLTRLAGKLGYEQCWFKRGGKTEESVWDLYNISPWG</sequence>
<reference evidence="1" key="1">
    <citation type="journal article" date="2019" name="Sci. Rep.">
        <title>Draft genome of Tanacetum cinerariifolium, the natural source of mosquito coil.</title>
        <authorList>
            <person name="Yamashiro T."/>
            <person name="Shiraishi A."/>
            <person name="Satake H."/>
            <person name="Nakayama K."/>
        </authorList>
    </citation>
    <scope>NUCLEOTIDE SEQUENCE</scope>
</reference>
<comment type="caution">
    <text evidence="1">The sequence shown here is derived from an EMBL/GenBank/DDBJ whole genome shotgun (WGS) entry which is preliminary data.</text>
</comment>
<protein>
    <submittedName>
        <fullName evidence="1">Uncharacterized protein</fullName>
    </submittedName>
</protein>